<gene>
    <name evidence="8" type="ORF">ACFQ03_06030</name>
</gene>
<name>A0ABW3D862_9BACL</name>
<evidence type="ECO:0000256" key="2">
    <source>
        <dbReference type="ARBA" id="ARBA00007951"/>
    </source>
</evidence>
<organism evidence="8 9">
    <name type="scientific">Paenibacillus residui</name>
    <dbReference type="NCBI Taxonomy" id="629724"/>
    <lineage>
        <taxon>Bacteria</taxon>
        <taxon>Bacillati</taxon>
        <taxon>Bacillota</taxon>
        <taxon>Bacilli</taxon>
        <taxon>Bacillales</taxon>
        <taxon>Paenibacillaceae</taxon>
        <taxon>Paenibacillus</taxon>
    </lineage>
</organism>
<keyword evidence="9" id="KW-1185">Reference proteome</keyword>
<dbReference type="InterPro" id="IPR000933">
    <property type="entry name" value="Glyco_hydro_29"/>
</dbReference>
<dbReference type="PIRSF" id="PIRSF001092">
    <property type="entry name" value="Alpha-L-fucosidase"/>
    <property type="match status" value="1"/>
</dbReference>
<dbReference type="EMBL" id="JBHTIU010000022">
    <property type="protein sequence ID" value="MFD0868701.1"/>
    <property type="molecule type" value="Genomic_DNA"/>
</dbReference>
<dbReference type="Pfam" id="PF01120">
    <property type="entry name" value="Alpha_L_fucos"/>
    <property type="match status" value="1"/>
</dbReference>
<dbReference type="PANTHER" id="PTHR10030:SF37">
    <property type="entry name" value="ALPHA-L-FUCOSIDASE-RELATED"/>
    <property type="match status" value="1"/>
</dbReference>
<accession>A0ABW3D862</accession>
<keyword evidence="4" id="KW-0732">Signal</keyword>
<evidence type="ECO:0000256" key="5">
    <source>
        <dbReference type="ARBA" id="ARBA00022801"/>
    </source>
</evidence>
<dbReference type="Proteomes" id="UP001597120">
    <property type="component" value="Unassembled WGS sequence"/>
</dbReference>
<comment type="caution">
    <text evidence="8">The sequence shown here is derived from an EMBL/GenBank/DDBJ whole genome shotgun (WGS) entry which is preliminary data.</text>
</comment>
<keyword evidence="6" id="KW-0326">Glycosidase</keyword>
<dbReference type="PRINTS" id="PR00741">
    <property type="entry name" value="GLHYDRLASE29"/>
</dbReference>
<evidence type="ECO:0000256" key="1">
    <source>
        <dbReference type="ARBA" id="ARBA00004071"/>
    </source>
</evidence>
<dbReference type="Gene3D" id="3.20.20.80">
    <property type="entry name" value="Glycosidases"/>
    <property type="match status" value="1"/>
</dbReference>
<dbReference type="EC" id="3.2.1.51" evidence="3"/>
<dbReference type="SUPFAM" id="SSF51445">
    <property type="entry name" value="(Trans)glycosidases"/>
    <property type="match status" value="1"/>
</dbReference>
<evidence type="ECO:0000313" key="9">
    <source>
        <dbReference type="Proteomes" id="UP001597120"/>
    </source>
</evidence>
<comment type="similarity">
    <text evidence="2">Belongs to the glycosyl hydrolase 29 family.</text>
</comment>
<feature type="domain" description="Glycoside hydrolase family 29 N-terminal" evidence="7">
    <location>
        <begin position="14"/>
        <end position="312"/>
    </location>
</feature>
<evidence type="ECO:0000256" key="3">
    <source>
        <dbReference type="ARBA" id="ARBA00012662"/>
    </source>
</evidence>
<dbReference type="InterPro" id="IPR057739">
    <property type="entry name" value="Glyco_hydro_29_N"/>
</dbReference>
<dbReference type="PANTHER" id="PTHR10030">
    <property type="entry name" value="ALPHA-L-FUCOSIDASE"/>
    <property type="match status" value="1"/>
</dbReference>
<comment type="function">
    <text evidence="1">Alpha-L-fucosidase is responsible for hydrolyzing the alpha-1,6-linked fucose joined to the reducing-end N-acetylglucosamine of the carbohydrate moieties of glycoproteins.</text>
</comment>
<keyword evidence="5" id="KW-0378">Hydrolase</keyword>
<proteinExistence type="inferred from homology"/>
<dbReference type="RefSeq" id="WP_379286788.1">
    <property type="nucleotide sequence ID" value="NZ_JBHTIU010000022.1"/>
</dbReference>
<dbReference type="InterPro" id="IPR017853">
    <property type="entry name" value="GH"/>
</dbReference>
<reference evidence="9" key="1">
    <citation type="journal article" date="2019" name="Int. J. Syst. Evol. Microbiol.">
        <title>The Global Catalogue of Microorganisms (GCM) 10K type strain sequencing project: providing services to taxonomists for standard genome sequencing and annotation.</title>
        <authorList>
            <consortium name="The Broad Institute Genomics Platform"/>
            <consortium name="The Broad Institute Genome Sequencing Center for Infectious Disease"/>
            <person name="Wu L."/>
            <person name="Ma J."/>
        </authorList>
    </citation>
    <scope>NUCLEOTIDE SEQUENCE [LARGE SCALE GENOMIC DNA]</scope>
    <source>
        <strain evidence="9">CCUG 57263</strain>
    </source>
</reference>
<dbReference type="InterPro" id="IPR016286">
    <property type="entry name" value="FUC_metazoa-typ"/>
</dbReference>
<evidence type="ECO:0000256" key="6">
    <source>
        <dbReference type="ARBA" id="ARBA00023295"/>
    </source>
</evidence>
<evidence type="ECO:0000259" key="7">
    <source>
        <dbReference type="Pfam" id="PF01120"/>
    </source>
</evidence>
<protein>
    <recommendedName>
        <fullName evidence="3">alpha-L-fucosidase</fullName>
        <ecNumber evidence="3">3.2.1.51</ecNumber>
    </recommendedName>
</protein>
<evidence type="ECO:0000256" key="4">
    <source>
        <dbReference type="ARBA" id="ARBA00022729"/>
    </source>
</evidence>
<sequence>MDGMGEKAVPEPRVERFEKLGFGMFIHWGLYSQLGQGEWIQKIGGIPGAEYAKLKESFTASEFDARKIARTAKRAGMNYITITTRHHDGFSLYDTRGVSEYDAPHSAAKRDLIAEFVHACREEGLLPVFYHTTLDWHQESYKSDFDAYLDYLYRSVEVLCTHYGPIGGLWFDGNWDRPDADWKLDRLYGMIRRLQPEAMIINNTGLEHRGEVGHPEIDSVTYEQGRPKPMDRRGMSKYVAAEMCETINDHWGIGRADFMYKSVPALIENLCACRKVGANYLLNVGPTAEGAILPIQQAMLEMIGDWLNVFGKPIYEGKPSDVQGEGDHFVLETPDGKLYLFIYHLKISGHANVTVNGGGAGEKTFTGLKRKVASIRWLDNGEELSFTQDEEAGTLRFYATGYPYGVNYVVRVAEVSMA</sequence>
<dbReference type="SMART" id="SM00812">
    <property type="entry name" value="Alpha_L_fucos"/>
    <property type="match status" value="1"/>
</dbReference>
<evidence type="ECO:0000313" key="8">
    <source>
        <dbReference type="EMBL" id="MFD0868701.1"/>
    </source>
</evidence>